<dbReference type="EMBL" id="CM037618">
    <property type="protein sequence ID" value="KAH8000868.1"/>
    <property type="molecule type" value="Genomic_DNA"/>
</dbReference>
<name>A0ACB8F6R9_9SAUR</name>
<proteinExistence type="predicted"/>
<reference evidence="1" key="1">
    <citation type="submission" date="2021-08" db="EMBL/GenBank/DDBJ databases">
        <title>The first chromosome-level gecko genome reveals the dynamic sex chromosomes of Neotropical dwarf geckos (Sphaerodactylidae: Sphaerodactylus).</title>
        <authorList>
            <person name="Pinto B.J."/>
            <person name="Keating S.E."/>
            <person name="Gamble T."/>
        </authorList>
    </citation>
    <scope>NUCLEOTIDE SEQUENCE</scope>
    <source>
        <strain evidence="1">TG3544</strain>
    </source>
</reference>
<evidence type="ECO:0000313" key="1">
    <source>
        <dbReference type="EMBL" id="KAH8000868.1"/>
    </source>
</evidence>
<accession>A0ACB8F6R9</accession>
<keyword evidence="2" id="KW-1185">Reference proteome</keyword>
<evidence type="ECO:0000313" key="2">
    <source>
        <dbReference type="Proteomes" id="UP000827872"/>
    </source>
</evidence>
<organism evidence="1 2">
    <name type="scientific">Sphaerodactylus townsendi</name>
    <dbReference type="NCBI Taxonomy" id="933632"/>
    <lineage>
        <taxon>Eukaryota</taxon>
        <taxon>Metazoa</taxon>
        <taxon>Chordata</taxon>
        <taxon>Craniata</taxon>
        <taxon>Vertebrata</taxon>
        <taxon>Euteleostomi</taxon>
        <taxon>Lepidosauria</taxon>
        <taxon>Squamata</taxon>
        <taxon>Bifurcata</taxon>
        <taxon>Gekkota</taxon>
        <taxon>Sphaerodactylidae</taxon>
        <taxon>Sphaerodactylus</taxon>
    </lineage>
</organism>
<comment type="caution">
    <text evidence="1">The sequence shown here is derived from an EMBL/GenBank/DDBJ whole genome shotgun (WGS) entry which is preliminary data.</text>
</comment>
<sequence length="187" mass="21657">MEFSQGYDLMEAFGLREKEYASIKGVALEPYIFLGTHTYTLYRDIQLTRQTRHSLSVICVLSEVFASGIPSEYTVTFLLRLLPESPRESFAVWQVTDEDFQPLLGIVLDPNKKSLTYFRRDYDADIEEVTFDQQDVKKLFYGSFHKVLIRKETFVRTIMLVLLLGCGSENILKIFANFSMLVHVLKC</sequence>
<dbReference type="Proteomes" id="UP000827872">
    <property type="component" value="Linkage Group LG05"/>
</dbReference>
<protein>
    <submittedName>
        <fullName evidence="1">Uncharacterized protein</fullName>
    </submittedName>
</protein>
<gene>
    <name evidence="1" type="ORF">K3G42_029689</name>
</gene>